<evidence type="ECO:0000313" key="2">
    <source>
        <dbReference type="EMBL" id="MBP1465726.1"/>
    </source>
</evidence>
<dbReference type="Gene3D" id="3.40.50.150">
    <property type="entry name" value="Vaccinia Virus protein VP39"/>
    <property type="match status" value="1"/>
</dbReference>
<evidence type="ECO:0000313" key="3">
    <source>
        <dbReference type="Proteomes" id="UP001193081"/>
    </source>
</evidence>
<dbReference type="SUPFAM" id="SSF53335">
    <property type="entry name" value="S-adenosyl-L-methionine-dependent methyltransferases"/>
    <property type="match status" value="1"/>
</dbReference>
<dbReference type="InterPro" id="IPR013216">
    <property type="entry name" value="Methyltransf_11"/>
</dbReference>
<dbReference type="GO" id="GO:0032259">
    <property type="term" value="P:methylation"/>
    <property type="evidence" value="ECO:0007669"/>
    <property type="project" value="UniProtKB-KW"/>
</dbReference>
<dbReference type="GO" id="GO:0008168">
    <property type="term" value="F:methyltransferase activity"/>
    <property type="evidence" value="ECO:0007669"/>
    <property type="project" value="UniProtKB-KW"/>
</dbReference>
<dbReference type="InterPro" id="IPR029063">
    <property type="entry name" value="SAM-dependent_MTases_sf"/>
</dbReference>
<dbReference type="Pfam" id="PF08241">
    <property type="entry name" value="Methyltransf_11"/>
    <property type="match status" value="1"/>
</dbReference>
<accession>A0ABS4D8E6</accession>
<gene>
    <name evidence="2" type="ORF">EYB53_008415</name>
</gene>
<keyword evidence="3" id="KW-1185">Reference proteome</keyword>
<proteinExistence type="predicted"/>
<keyword evidence="2" id="KW-0808">Transferase</keyword>
<name>A0ABS4D8E6_9CHLR</name>
<dbReference type="Proteomes" id="UP001193081">
    <property type="component" value="Unassembled WGS sequence"/>
</dbReference>
<reference evidence="2 3" key="1">
    <citation type="submission" date="2021-03" db="EMBL/GenBank/DDBJ databases">
        <authorList>
            <person name="Grouzdev D.S."/>
        </authorList>
    </citation>
    <scope>NUCLEOTIDE SEQUENCE [LARGE SCALE GENOMIC DNA]</scope>
    <source>
        <strain evidence="2 3">M50-1</strain>
    </source>
</reference>
<sequence>MSTFLSRIRQKLKTLSSRRAIAKYIDGGRIPWSTGYKEYRAQYISSVLADNDILDGFRREKPLPIGYGIGLDERCVEYPWMITRLSPEPIRCLDAGSTLNHVHILEQSIFTNKQLYILTLAPEAQCFWQRGISYLYEDLRSISIRDQYFDTIISISTLEHVGFDNSLFTSGKTERRPVSQADYRLAMQELWRILKPGGQLLITVPFGVYEDFGTFQQFDLALLQSLESSVQSINTNRTFYRYTHQGWELSDADQCASSEYFPWCMLPLDQRRNQKPSSPDGAAAARAVACLALMK</sequence>
<organism evidence="2 3">
    <name type="scientific">Candidatus Chloroploca mongolica</name>
    <dbReference type="NCBI Taxonomy" id="2528176"/>
    <lineage>
        <taxon>Bacteria</taxon>
        <taxon>Bacillati</taxon>
        <taxon>Chloroflexota</taxon>
        <taxon>Chloroflexia</taxon>
        <taxon>Chloroflexales</taxon>
        <taxon>Chloroflexineae</taxon>
        <taxon>Oscillochloridaceae</taxon>
        <taxon>Candidatus Chloroploca</taxon>
    </lineage>
</organism>
<protein>
    <submittedName>
        <fullName evidence="2">Methyltransferase domain-containing protein</fullName>
    </submittedName>
</protein>
<feature type="domain" description="Methyltransferase type 11" evidence="1">
    <location>
        <begin position="129"/>
        <end position="202"/>
    </location>
</feature>
<keyword evidence="2" id="KW-0489">Methyltransferase</keyword>
<comment type="caution">
    <text evidence="2">The sequence shown here is derived from an EMBL/GenBank/DDBJ whole genome shotgun (WGS) entry which is preliminary data.</text>
</comment>
<dbReference type="EMBL" id="SIJK02000011">
    <property type="protein sequence ID" value="MBP1465726.1"/>
    <property type="molecule type" value="Genomic_DNA"/>
</dbReference>
<dbReference type="RefSeq" id="WP_135477754.1">
    <property type="nucleotide sequence ID" value="NZ_SIJK02000011.1"/>
</dbReference>
<evidence type="ECO:0000259" key="1">
    <source>
        <dbReference type="Pfam" id="PF08241"/>
    </source>
</evidence>